<evidence type="ECO:0000313" key="4">
    <source>
        <dbReference type="Proteomes" id="UP000789901"/>
    </source>
</evidence>
<feature type="chain" id="PRO_5046923713" evidence="2">
    <location>
        <begin position="16"/>
        <end position="191"/>
    </location>
</feature>
<feature type="coiled-coil region" evidence="1">
    <location>
        <begin position="101"/>
        <end position="158"/>
    </location>
</feature>
<keyword evidence="1" id="KW-0175">Coiled coil</keyword>
<sequence length="191" mass="22288">MSAIILLVALILALAAEEKIEFSDSENITSAEIKELQKKKTEELTEEDNENLANLPVLQEIQTLAQNVNNKEDLDKKVYEEHKRWMTDKNKYIEEKTDEFFKTQKDRLKTLEEENKQLAKALETENDPQKKAQILEQIKSNRTEMSEIRREIAEHINQINKNFTEIGRKGFATQEQFQTQSQSPSLGSYRN</sequence>
<protein>
    <submittedName>
        <fullName evidence="3">45127_t:CDS:1</fullName>
    </submittedName>
</protein>
<name>A0ABN7UH48_GIGMA</name>
<evidence type="ECO:0000256" key="2">
    <source>
        <dbReference type="SAM" id="SignalP"/>
    </source>
</evidence>
<gene>
    <name evidence="3" type="ORF">GMARGA_LOCUS5668</name>
</gene>
<feature type="signal peptide" evidence="2">
    <location>
        <begin position="1"/>
        <end position="15"/>
    </location>
</feature>
<keyword evidence="2" id="KW-0732">Signal</keyword>
<comment type="caution">
    <text evidence="3">The sequence shown here is derived from an EMBL/GenBank/DDBJ whole genome shotgun (WGS) entry which is preliminary data.</text>
</comment>
<proteinExistence type="predicted"/>
<organism evidence="3 4">
    <name type="scientific">Gigaspora margarita</name>
    <dbReference type="NCBI Taxonomy" id="4874"/>
    <lineage>
        <taxon>Eukaryota</taxon>
        <taxon>Fungi</taxon>
        <taxon>Fungi incertae sedis</taxon>
        <taxon>Mucoromycota</taxon>
        <taxon>Glomeromycotina</taxon>
        <taxon>Glomeromycetes</taxon>
        <taxon>Diversisporales</taxon>
        <taxon>Gigasporaceae</taxon>
        <taxon>Gigaspora</taxon>
    </lineage>
</organism>
<reference evidence="3 4" key="1">
    <citation type="submission" date="2021-06" db="EMBL/GenBank/DDBJ databases">
        <authorList>
            <person name="Kallberg Y."/>
            <person name="Tangrot J."/>
            <person name="Rosling A."/>
        </authorList>
    </citation>
    <scope>NUCLEOTIDE SEQUENCE [LARGE SCALE GENOMIC DNA]</scope>
    <source>
        <strain evidence="3 4">120-4 pot B 10/14</strain>
    </source>
</reference>
<dbReference type="EMBL" id="CAJVQB010002443">
    <property type="protein sequence ID" value="CAG8574928.1"/>
    <property type="molecule type" value="Genomic_DNA"/>
</dbReference>
<accession>A0ABN7UH48</accession>
<keyword evidence="4" id="KW-1185">Reference proteome</keyword>
<evidence type="ECO:0000313" key="3">
    <source>
        <dbReference type="EMBL" id="CAG8574928.1"/>
    </source>
</evidence>
<dbReference type="Proteomes" id="UP000789901">
    <property type="component" value="Unassembled WGS sequence"/>
</dbReference>
<evidence type="ECO:0000256" key="1">
    <source>
        <dbReference type="SAM" id="Coils"/>
    </source>
</evidence>